<evidence type="ECO:0000256" key="1">
    <source>
        <dbReference type="SAM" id="Coils"/>
    </source>
</evidence>
<accession>A0A072PIQ4</accession>
<dbReference type="VEuPathDB" id="FungiDB:A1O9_04853"/>
<dbReference type="STRING" id="1182545.A0A072PIQ4"/>
<feature type="coiled-coil region" evidence="1">
    <location>
        <begin position="670"/>
        <end position="704"/>
    </location>
</feature>
<evidence type="ECO:0000313" key="4">
    <source>
        <dbReference type="Proteomes" id="UP000027920"/>
    </source>
</evidence>
<dbReference type="RefSeq" id="XP_013262594.1">
    <property type="nucleotide sequence ID" value="XM_013407140.1"/>
</dbReference>
<dbReference type="Proteomes" id="UP000027920">
    <property type="component" value="Unassembled WGS sequence"/>
</dbReference>
<feature type="region of interest" description="Disordered" evidence="2">
    <location>
        <begin position="1"/>
        <end position="232"/>
    </location>
</feature>
<feature type="compositionally biased region" description="Polar residues" evidence="2">
    <location>
        <begin position="184"/>
        <end position="201"/>
    </location>
</feature>
<dbReference type="HOGENOM" id="CLU_010503_0_0_1"/>
<dbReference type="OrthoDB" id="6365728at2759"/>
<feature type="coiled-coil region" evidence="1">
    <location>
        <begin position="428"/>
        <end position="532"/>
    </location>
</feature>
<gene>
    <name evidence="3" type="ORF">A1O9_04853</name>
</gene>
<dbReference type="GeneID" id="25279781"/>
<sequence length="770" mass="86394">MSSSAYQTNAKPRGRRGSYSESSDKQSRSRASSSASMRLSKTLSRHLDEVAVPRNSRPSSPAVHNHRQRPLDLRSSDASVNTGCHTPDLRNRSKAHSMPQASSGEKDLAPPPMVVVPVRSSEPTTPGRSGVLGGAKLDAYARHQESMNTSPGLTRNTRSSKSLASMQPTVTEEAEERADETPLPTAQPSVSFPTVLPQTMPSKAHDMLPHDVPMPVSPVTSNPSPRILASSDPRASESSLDELLLAAPSPKAPIPFISQPVISRSEECAPVTIVQSPGPGLEYSQMYEQVPPPARTPLASPPQSPMLHQYMGSPPLQPVPYMHPFPYPPPLMPNATYSPSFYPAHFALGPIPNFQAEMIPSSSSVGPEDERTMLLEKVSNVLPDINRLLHHYQETQGLLSEKENLVKQAETHHVEEITKLRVELTVTKEEFEKIIGELATENVRLKAELSEQTERFSRVEENNPSLAEIRNELTELKSKYKKLEIEHGQAKFAVDQLKTEKDILKAEAEQYTRELQENRLQLEESCQRQIRENEEAHTRTSAEQKTNLSKIQLDLAGMITKHTIQKKDLDSVRSMLNEKEHALALKTKELETMLQTHKEELELRNHEDQEKDARHKQEIALWSQKMAEGVVRREEMINKMRASLESQIEKEKKSTELRIALLTAKFTDLEKKQTTSFESAKAENENLKNEITKERGAHDALKSLHSKEKEAHKALQSRHDAHHTQLTDAMLFLRNKQAEWHRESEKMDRILQSLGKLGSSKTNGKGDEYL</sequence>
<dbReference type="EMBL" id="AMGV01000003">
    <property type="protein sequence ID" value="KEF60004.1"/>
    <property type="molecule type" value="Genomic_DNA"/>
</dbReference>
<dbReference type="AlphaFoldDB" id="A0A072PIQ4"/>
<organism evidence="3 4">
    <name type="scientific">Exophiala aquamarina CBS 119918</name>
    <dbReference type="NCBI Taxonomy" id="1182545"/>
    <lineage>
        <taxon>Eukaryota</taxon>
        <taxon>Fungi</taxon>
        <taxon>Dikarya</taxon>
        <taxon>Ascomycota</taxon>
        <taxon>Pezizomycotina</taxon>
        <taxon>Eurotiomycetes</taxon>
        <taxon>Chaetothyriomycetidae</taxon>
        <taxon>Chaetothyriales</taxon>
        <taxon>Herpotrichiellaceae</taxon>
        <taxon>Exophiala</taxon>
    </lineage>
</organism>
<name>A0A072PIQ4_9EURO</name>
<keyword evidence="1" id="KW-0175">Coiled coil</keyword>
<feature type="compositionally biased region" description="Polar residues" evidence="2">
    <location>
        <begin position="146"/>
        <end position="170"/>
    </location>
</feature>
<proteinExistence type="predicted"/>
<feature type="compositionally biased region" description="Polar residues" evidence="2">
    <location>
        <begin position="1"/>
        <end position="10"/>
    </location>
</feature>
<reference evidence="3 4" key="1">
    <citation type="submission" date="2013-03" db="EMBL/GenBank/DDBJ databases">
        <title>The Genome Sequence of Exophiala aquamarina CBS 119918.</title>
        <authorList>
            <consortium name="The Broad Institute Genomics Platform"/>
            <person name="Cuomo C."/>
            <person name="de Hoog S."/>
            <person name="Gorbushina A."/>
            <person name="Walker B."/>
            <person name="Young S.K."/>
            <person name="Zeng Q."/>
            <person name="Gargeya S."/>
            <person name="Fitzgerald M."/>
            <person name="Haas B."/>
            <person name="Abouelleil A."/>
            <person name="Allen A.W."/>
            <person name="Alvarado L."/>
            <person name="Arachchi H.M."/>
            <person name="Berlin A.M."/>
            <person name="Chapman S.B."/>
            <person name="Gainer-Dewar J."/>
            <person name="Goldberg J."/>
            <person name="Griggs A."/>
            <person name="Gujja S."/>
            <person name="Hansen M."/>
            <person name="Howarth C."/>
            <person name="Imamovic A."/>
            <person name="Ireland A."/>
            <person name="Larimer J."/>
            <person name="McCowan C."/>
            <person name="Murphy C."/>
            <person name="Pearson M."/>
            <person name="Poon T.W."/>
            <person name="Priest M."/>
            <person name="Roberts A."/>
            <person name="Saif S."/>
            <person name="Shea T."/>
            <person name="Sisk P."/>
            <person name="Sykes S."/>
            <person name="Wortman J."/>
            <person name="Nusbaum C."/>
            <person name="Birren B."/>
        </authorList>
    </citation>
    <scope>NUCLEOTIDE SEQUENCE [LARGE SCALE GENOMIC DNA]</scope>
    <source>
        <strain evidence="3 4">CBS 119918</strain>
    </source>
</reference>
<comment type="caution">
    <text evidence="3">The sequence shown here is derived from an EMBL/GenBank/DDBJ whole genome shotgun (WGS) entry which is preliminary data.</text>
</comment>
<feature type="compositionally biased region" description="Low complexity" evidence="2">
    <location>
        <begin position="29"/>
        <end position="42"/>
    </location>
</feature>
<evidence type="ECO:0000313" key="3">
    <source>
        <dbReference type="EMBL" id="KEF60004.1"/>
    </source>
</evidence>
<keyword evidence="4" id="KW-1185">Reference proteome</keyword>
<protein>
    <submittedName>
        <fullName evidence="3">Uncharacterized protein</fullName>
    </submittedName>
</protein>
<evidence type="ECO:0000256" key="2">
    <source>
        <dbReference type="SAM" id="MobiDB-lite"/>
    </source>
</evidence>